<dbReference type="GO" id="GO:0043139">
    <property type="term" value="F:5'-3' DNA helicase activity"/>
    <property type="evidence" value="ECO:0007669"/>
    <property type="project" value="TreeGrafter"/>
</dbReference>
<keyword evidence="2" id="KW-0378">Hydrolase</keyword>
<accession>A0A4Q9PFW8</accession>
<dbReference type="Gene3D" id="3.40.50.300">
    <property type="entry name" value="P-loop containing nucleotide triphosphate hydrolases"/>
    <property type="match status" value="1"/>
</dbReference>
<dbReference type="InterPro" id="IPR041679">
    <property type="entry name" value="DNA2/NAM7-like_C"/>
</dbReference>
<evidence type="ECO:0000259" key="5">
    <source>
        <dbReference type="Pfam" id="PF13087"/>
    </source>
</evidence>
<dbReference type="InterPro" id="IPR047187">
    <property type="entry name" value="SF1_C_Upf1"/>
</dbReference>
<dbReference type="InterPro" id="IPR027417">
    <property type="entry name" value="P-loop_NTPase"/>
</dbReference>
<dbReference type="InterPro" id="IPR050534">
    <property type="entry name" value="Coronavir_polyprotein_1ab"/>
</dbReference>
<evidence type="ECO:0000256" key="1">
    <source>
        <dbReference type="ARBA" id="ARBA00022741"/>
    </source>
</evidence>
<dbReference type="GO" id="GO:0005524">
    <property type="term" value="F:ATP binding"/>
    <property type="evidence" value="ECO:0007669"/>
    <property type="project" value="UniProtKB-KW"/>
</dbReference>
<dbReference type="AlphaFoldDB" id="A0A4Q9PFW8"/>
<dbReference type="PANTHER" id="PTHR43788">
    <property type="entry name" value="DNA2/NAM7 HELICASE FAMILY MEMBER"/>
    <property type="match status" value="1"/>
</dbReference>
<evidence type="ECO:0000313" key="6">
    <source>
        <dbReference type="EMBL" id="TBU51912.1"/>
    </source>
</evidence>
<dbReference type="Proteomes" id="UP000292082">
    <property type="component" value="Unassembled WGS sequence"/>
</dbReference>
<reference evidence="6 7" key="1">
    <citation type="submission" date="2019-01" db="EMBL/GenBank/DDBJ databases">
        <title>Draft genome sequences of three monokaryotic isolates of the white-rot basidiomycete fungus Dichomitus squalens.</title>
        <authorList>
            <consortium name="DOE Joint Genome Institute"/>
            <person name="Lopez S.C."/>
            <person name="Andreopoulos B."/>
            <person name="Pangilinan J."/>
            <person name="Lipzen A."/>
            <person name="Riley R."/>
            <person name="Ahrendt S."/>
            <person name="Ng V."/>
            <person name="Barry K."/>
            <person name="Daum C."/>
            <person name="Grigoriev I.V."/>
            <person name="Hilden K.S."/>
            <person name="Makela M.R."/>
            <person name="de Vries R.P."/>
        </authorList>
    </citation>
    <scope>NUCLEOTIDE SEQUENCE [LARGE SCALE GENOMIC DNA]</scope>
    <source>
        <strain evidence="6 7">CBS 464.89</strain>
    </source>
</reference>
<dbReference type="SUPFAM" id="SSF52540">
    <property type="entry name" value="P-loop containing nucleoside triphosphate hydrolases"/>
    <property type="match status" value="1"/>
</dbReference>
<organism evidence="6 7">
    <name type="scientific">Dichomitus squalens</name>
    <dbReference type="NCBI Taxonomy" id="114155"/>
    <lineage>
        <taxon>Eukaryota</taxon>
        <taxon>Fungi</taxon>
        <taxon>Dikarya</taxon>
        <taxon>Basidiomycota</taxon>
        <taxon>Agaricomycotina</taxon>
        <taxon>Agaricomycetes</taxon>
        <taxon>Polyporales</taxon>
        <taxon>Polyporaceae</taxon>
        <taxon>Dichomitus</taxon>
    </lineage>
</organism>
<dbReference type="CDD" id="cd18808">
    <property type="entry name" value="SF1_C_Upf1"/>
    <property type="match status" value="1"/>
</dbReference>
<dbReference type="STRING" id="114155.A0A4Q9PFW8"/>
<proteinExistence type="predicted"/>
<keyword evidence="4" id="KW-0067">ATP-binding</keyword>
<protein>
    <submittedName>
        <fullName evidence="6">AAA domain-containing protein</fullName>
    </submittedName>
</protein>
<dbReference type="EMBL" id="ML145277">
    <property type="protein sequence ID" value="TBU51912.1"/>
    <property type="molecule type" value="Genomic_DNA"/>
</dbReference>
<keyword evidence="3" id="KW-0347">Helicase</keyword>
<gene>
    <name evidence="6" type="ORF">BD310DRAFT_276579</name>
</gene>
<name>A0A4Q9PFW8_9APHY</name>
<feature type="domain" description="DNA2/NAM7 helicase-like C-terminal" evidence="5">
    <location>
        <begin position="2"/>
        <end position="101"/>
    </location>
</feature>
<dbReference type="Pfam" id="PF13087">
    <property type="entry name" value="AAA_12"/>
    <property type="match status" value="1"/>
</dbReference>
<keyword evidence="1" id="KW-0547">Nucleotide-binding</keyword>
<evidence type="ECO:0000313" key="7">
    <source>
        <dbReference type="Proteomes" id="UP000292082"/>
    </source>
</evidence>
<evidence type="ECO:0000256" key="3">
    <source>
        <dbReference type="ARBA" id="ARBA00022806"/>
    </source>
</evidence>
<dbReference type="GO" id="GO:0016787">
    <property type="term" value="F:hydrolase activity"/>
    <property type="evidence" value="ECO:0007669"/>
    <property type="project" value="UniProtKB-KW"/>
</dbReference>
<evidence type="ECO:0000256" key="4">
    <source>
        <dbReference type="ARBA" id="ARBA00022840"/>
    </source>
</evidence>
<sequence>MEEVHTIVNIVRTYCSEEEGKRKEICIITPYDAQRGAIADALKRGGLPDGIVYNVDSFQGHEAPYVIVSAVRTTSPGFLRSLNRVNVMLTRCQTGMVIVTQRAFLRGAGRGTLLNRLALQWERRVGEKVAWVDAMEVADGRAGLPGTKAKEPAGVKPVAQVNPAALGNLASQVNTAIQMEATLQNQSKGYVKMRHARGVAAATERMKYLDLTG</sequence>
<dbReference type="PANTHER" id="PTHR43788:SF16">
    <property type="entry name" value="HELICASE WITH ZINC FINGER 2"/>
    <property type="match status" value="1"/>
</dbReference>
<keyword evidence="7" id="KW-1185">Reference proteome</keyword>
<evidence type="ECO:0000256" key="2">
    <source>
        <dbReference type="ARBA" id="ARBA00022801"/>
    </source>
</evidence>